<evidence type="ECO:0000256" key="3">
    <source>
        <dbReference type="ARBA" id="ARBA00022630"/>
    </source>
</evidence>
<dbReference type="Pfam" id="PF00875">
    <property type="entry name" value="DNA_photolyase"/>
    <property type="match status" value="1"/>
</dbReference>
<comment type="function">
    <text evidence="6">May have a photoreceptor function.</text>
</comment>
<dbReference type="InterPro" id="IPR014133">
    <property type="entry name" value="Cry_DASH"/>
</dbReference>
<evidence type="ECO:0000256" key="6">
    <source>
        <dbReference type="RuleBase" id="RU367151"/>
    </source>
</evidence>
<keyword evidence="3 6" id="KW-0285">Flavoprotein</keyword>
<gene>
    <name evidence="8" type="ORF">ACFO4O_04710</name>
</gene>
<dbReference type="NCBIfam" id="TIGR02765">
    <property type="entry name" value="crypto_DASH"/>
    <property type="match status" value="1"/>
</dbReference>
<keyword evidence="5 6" id="KW-0157">Chromophore</keyword>
<evidence type="ECO:0000313" key="9">
    <source>
        <dbReference type="Proteomes" id="UP001595897"/>
    </source>
</evidence>
<dbReference type="Gene3D" id="1.25.40.80">
    <property type="match status" value="1"/>
</dbReference>
<name>A0ABV9LSH1_9ALTE</name>
<sequence>MPSSSSGLHWFRHDLRVSGNEALSQLIASCASVAAVYVFDPKWEEPNQYDCLHLGQHRRWFIESALSDLSRQLQAIGIELYVLYGKPVEVVNRLLAQNSITHISYEEHHGVYERREIENIQGELSHIKGGSNYLYEQEDFPFALENMPDTFSPFRRKVEKYAKPRSNSPSENKVLTGGKKIESKVQHLALDCDGITTYKLSLADNKPKYDNEYYQGGQSAGLQRIEAYFFGSDQIARYKETRNGLDGWDFSSRLSAFLAHGCVSPREVLQKLSEYERERVANDSTYWLFFELLWREFFHWQHKKHGVAFFAYQGIQDKSPNTRLDTEKYQQWCQGETGYDIVDACMRQLNATGFISNRGRQLVASCFVHELALDWRYGAAYFEQQLIDFDVASNWGNWQYLAGVGSDPRGHRQFNLQKQTDTYDPQRKFINKWLAR</sequence>
<comment type="cofactor">
    <cofactor evidence="6">
        <name>(6R)-5,10-methylene-5,6,7,8-tetrahydrofolate</name>
        <dbReference type="ChEBI" id="CHEBI:15636"/>
    </cofactor>
    <text evidence="6">Binds 1 5,10-methenyltetrahydrofolate (MTHF) per subunit.</text>
</comment>
<dbReference type="PANTHER" id="PTHR11455:SF22">
    <property type="entry name" value="CRYPTOCHROME DASH"/>
    <property type="match status" value="1"/>
</dbReference>
<organism evidence="8 9">
    <name type="scientific">Glaciecola siphonariae</name>
    <dbReference type="NCBI Taxonomy" id="521012"/>
    <lineage>
        <taxon>Bacteria</taxon>
        <taxon>Pseudomonadati</taxon>
        <taxon>Pseudomonadota</taxon>
        <taxon>Gammaproteobacteria</taxon>
        <taxon>Alteromonadales</taxon>
        <taxon>Alteromonadaceae</taxon>
        <taxon>Glaciecola</taxon>
    </lineage>
</organism>
<dbReference type="Proteomes" id="UP001595897">
    <property type="component" value="Unassembled WGS sequence"/>
</dbReference>
<evidence type="ECO:0000256" key="2">
    <source>
        <dbReference type="ARBA" id="ARBA00017881"/>
    </source>
</evidence>
<dbReference type="SUPFAM" id="SSF52425">
    <property type="entry name" value="Cryptochrome/photolyase, N-terminal domain"/>
    <property type="match status" value="1"/>
</dbReference>
<keyword evidence="9" id="KW-1185">Reference proteome</keyword>
<dbReference type="Gene3D" id="1.10.579.10">
    <property type="entry name" value="DNA Cyclobutane Dipyrimidine Photolyase, subunit A, domain 3"/>
    <property type="match status" value="1"/>
</dbReference>
<keyword evidence="4 6" id="KW-0274">FAD</keyword>
<dbReference type="Pfam" id="PF03441">
    <property type="entry name" value="FAD_binding_7"/>
    <property type="match status" value="1"/>
</dbReference>
<dbReference type="InterPro" id="IPR036134">
    <property type="entry name" value="Crypto/Photolyase_FAD-like_sf"/>
</dbReference>
<comment type="similarity">
    <text evidence="1 6">Belongs to the DNA photolyase class-1 family.</text>
</comment>
<protein>
    <recommendedName>
        <fullName evidence="2 6">Cryptochrome DASH</fullName>
    </recommendedName>
</protein>
<dbReference type="PANTHER" id="PTHR11455">
    <property type="entry name" value="CRYPTOCHROME"/>
    <property type="match status" value="1"/>
</dbReference>
<reference evidence="9" key="1">
    <citation type="journal article" date="2019" name="Int. J. Syst. Evol. Microbiol.">
        <title>The Global Catalogue of Microorganisms (GCM) 10K type strain sequencing project: providing services to taxonomists for standard genome sequencing and annotation.</title>
        <authorList>
            <consortium name="The Broad Institute Genomics Platform"/>
            <consortium name="The Broad Institute Genome Sequencing Center for Infectious Disease"/>
            <person name="Wu L."/>
            <person name="Ma J."/>
        </authorList>
    </citation>
    <scope>NUCLEOTIDE SEQUENCE [LARGE SCALE GENOMIC DNA]</scope>
    <source>
        <strain evidence="9">KACC 12507</strain>
    </source>
</reference>
<dbReference type="SUPFAM" id="SSF48173">
    <property type="entry name" value="Cryptochrome/photolyase FAD-binding domain"/>
    <property type="match status" value="1"/>
</dbReference>
<comment type="cofactor">
    <cofactor evidence="6">
        <name>FAD</name>
        <dbReference type="ChEBI" id="CHEBI:57692"/>
    </cofactor>
    <text evidence="6">Binds 1 FAD per subunit.</text>
</comment>
<dbReference type="EMBL" id="JBHSGU010000002">
    <property type="protein sequence ID" value="MFC4699457.1"/>
    <property type="molecule type" value="Genomic_DNA"/>
</dbReference>
<evidence type="ECO:0000256" key="1">
    <source>
        <dbReference type="ARBA" id="ARBA00005862"/>
    </source>
</evidence>
<evidence type="ECO:0000256" key="5">
    <source>
        <dbReference type="ARBA" id="ARBA00022991"/>
    </source>
</evidence>
<dbReference type="InterPro" id="IPR002081">
    <property type="entry name" value="Cryptochrome/DNA_photolyase_1"/>
</dbReference>
<dbReference type="PROSITE" id="PS51645">
    <property type="entry name" value="PHR_CRY_ALPHA_BETA"/>
    <property type="match status" value="1"/>
</dbReference>
<evidence type="ECO:0000313" key="8">
    <source>
        <dbReference type="EMBL" id="MFC4699457.1"/>
    </source>
</evidence>
<evidence type="ECO:0000256" key="4">
    <source>
        <dbReference type="ARBA" id="ARBA00022827"/>
    </source>
</evidence>
<dbReference type="InterPro" id="IPR005101">
    <property type="entry name" value="Cryptochr/Photolyase_FAD-bd"/>
</dbReference>
<dbReference type="Gene3D" id="3.40.50.620">
    <property type="entry name" value="HUPs"/>
    <property type="match status" value="1"/>
</dbReference>
<dbReference type="InterPro" id="IPR014729">
    <property type="entry name" value="Rossmann-like_a/b/a_fold"/>
</dbReference>
<dbReference type="InterPro" id="IPR006050">
    <property type="entry name" value="DNA_photolyase_N"/>
</dbReference>
<dbReference type="InterPro" id="IPR036155">
    <property type="entry name" value="Crypto/Photolyase_N_sf"/>
</dbReference>
<comment type="caution">
    <text evidence="8">The sequence shown here is derived from an EMBL/GenBank/DDBJ whole genome shotgun (WGS) entry which is preliminary data.</text>
</comment>
<dbReference type="PRINTS" id="PR00147">
    <property type="entry name" value="DNAPHOTLYASE"/>
</dbReference>
<dbReference type="RefSeq" id="WP_382406203.1">
    <property type="nucleotide sequence ID" value="NZ_JBHSGU010000002.1"/>
</dbReference>
<accession>A0ABV9LSH1</accession>
<feature type="domain" description="Photolyase/cryptochrome alpha/beta" evidence="7">
    <location>
        <begin position="5"/>
        <end position="140"/>
    </location>
</feature>
<proteinExistence type="inferred from homology"/>
<evidence type="ECO:0000259" key="7">
    <source>
        <dbReference type="PROSITE" id="PS51645"/>
    </source>
</evidence>